<dbReference type="RefSeq" id="WP_180137174.1">
    <property type="nucleotide sequence ID" value="NZ_CAADHO010000001.1"/>
</dbReference>
<evidence type="ECO:0000313" key="3">
    <source>
        <dbReference type="Proteomes" id="UP000507962"/>
    </source>
</evidence>
<reference evidence="2 3" key="1">
    <citation type="submission" date="2019-03" db="EMBL/GenBank/DDBJ databases">
        <authorList>
            <person name="Nijsse B."/>
        </authorList>
    </citation>
    <scope>NUCLEOTIDE SEQUENCE [LARGE SCALE GENOMIC DNA]</scope>
    <source>
        <strain evidence="2">Desulfoluna butyratoxydans MSL71</strain>
    </source>
</reference>
<feature type="compositionally biased region" description="Basic and acidic residues" evidence="1">
    <location>
        <begin position="88"/>
        <end position="101"/>
    </location>
</feature>
<evidence type="ECO:0000313" key="2">
    <source>
        <dbReference type="EMBL" id="VFQ42977.1"/>
    </source>
</evidence>
<dbReference type="EMBL" id="CAADHO010000001">
    <property type="protein sequence ID" value="VFQ42977.1"/>
    <property type="molecule type" value="Genomic_DNA"/>
</dbReference>
<accession>A0A4U8YI64</accession>
<protein>
    <submittedName>
        <fullName evidence="2">Uncharacterized protein</fullName>
    </submittedName>
</protein>
<keyword evidence="3" id="KW-1185">Reference proteome</keyword>
<proteinExistence type="predicted"/>
<sequence length="108" mass="11981">MTRSGTCSEPGIFAGSEITELCEAIKDIHRLLASVGDFLVELDGAEAPGGNGLQVDFKRWGVRTIAEDLLARQYEKLDRIVAIYRQEQEKMSEGRGPRPVEGHPVLRQ</sequence>
<evidence type="ECO:0000256" key="1">
    <source>
        <dbReference type="SAM" id="MobiDB-lite"/>
    </source>
</evidence>
<dbReference type="AlphaFoldDB" id="A0A4U8YI64"/>
<feature type="region of interest" description="Disordered" evidence="1">
    <location>
        <begin position="88"/>
        <end position="108"/>
    </location>
</feature>
<gene>
    <name evidence="2" type="ORF">MSL71_5990</name>
</gene>
<dbReference type="Proteomes" id="UP000507962">
    <property type="component" value="Unassembled WGS sequence"/>
</dbReference>
<name>A0A4U8YI64_9BACT</name>
<organism evidence="2 3">
    <name type="scientific">Desulfoluna butyratoxydans</name>
    <dbReference type="NCBI Taxonomy" id="231438"/>
    <lineage>
        <taxon>Bacteria</taxon>
        <taxon>Pseudomonadati</taxon>
        <taxon>Thermodesulfobacteriota</taxon>
        <taxon>Desulfobacteria</taxon>
        <taxon>Desulfobacterales</taxon>
        <taxon>Desulfolunaceae</taxon>
        <taxon>Desulfoluna</taxon>
    </lineage>
</organism>